<sequence>MSFPLNAIRFLAIVATTAVAAAALQPDDRSALTPERQPAAAQMAVEMADQKVQVQRGGKPGVLQFDEQDQQHGRMAKAKKPKSGKRPKKEHHGNIFDGDGRSGDKCDIEDFISDTTYDNGGTCDKMFKVKIDCNDDRDLCTFEEESVSLPPSPRNLKMTLEMTSTHSSIPQMDDCSESKTAHDTCVPFDPEKWLRYDSRRDQCVLGRKNGLQIWQLLRCWRRYVELVCLLDATSGMRIPLITALICSTTTSSDPLHEMGNTSSYRAAASPAASASSATAMVESPSKTRPTSISGGSPLDAETQSASPATAMVESPSKTRPTPISGGSPKWHRKHPTAARTLFGFSSYLETALYIHALHGLNAPLKRPAASSAITPFEWCLLAKMRMNCGFSYRQLALMIGFKSTSYLGEQVKFWIWKWGEAGENLSILDIDEEFLAKTCPM</sequence>
<feature type="region of interest" description="Disordered" evidence="1">
    <location>
        <begin position="66"/>
        <end position="100"/>
    </location>
</feature>
<dbReference type="AlphaFoldDB" id="K0SK67"/>
<organism evidence="3 4">
    <name type="scientific">Thalassiosira oceanica</name>
    <name type="common">Marine diatom</name>
    <dbReference type="NCBI Taxonomy" id="159749"/>
    <lineage>
        <taxon>Eukaryota</taxon>
        <taxon>Sar</taxon>
        <taxon>Stramenopiles</taxon>
        <taxon>Ochrophyta</taxon>
        <taxon>Bacillariophyta</taxon>
        <taxon>Coscinodiscophyceae</taxon>
        <taxon>Thalassiosirophycidae</taxon>
        <taxon>Thalassiosirales</taxon>
        <taxon>Thalassiosiraceae</taxon>
        <taxon>Thalassiosira</taxon>
    </lineage>
</organism>
<keyword evidence="4" id="KW-1185">Reference proteome</keyword>
<name>K0SK67_THAOC</name>
<dbReference type="Proteomes" id="UP000266841">
    <property type="component" value="Unassembled WGS sequence"/>
</dbReference>
<feature type="region of interest" description="Disordered" evidence="1">
    <location>
        <begin position="275"/>
        <end position="333"/>
    </location>
</feature>
<comment type="caution">
    <text evidence="3">The sequence shown here is derived from an EMBL/GenBank/DDBJ whole genome shotgun (WGS) entry which is preliminary data.</text>
</comment>
<proteinExistence type="predicted"/>
<reference evidence="3 4" key="1">
    <citation type="journal article" date="2012" name="Genome Biol.">
        <title>Genome and low-iron response of an oceanic diatom adapted to chronic iron limitation.</title>
        <authorList>
            <person name="Lommer M."/>
            <person name="Specht M."/>
            <person name="Roy A.S."/>
            <person name="Kraemer L."/>
            <person name="Andreson R."/>
            <person name="Gutowska M.A."/>
            <person name="Wolf J."/>
            <person name="Bergner S.V."/>
            <person name="Schilhabel M.B."/>
            <person name="Klostermeier U.C."/>
            <person name="Beiko R.G."/>
            <person name="Rosenstiel P."/>
            <person name="Hippler M."/>
            <person name="Laroche J."/>
        </authorList>
    </citation>
    <scope>NUCLEOTIDE SEQUENCE [LARGE SCALE GENOMIC DNA]</scope>
    <source>
        <strain evidence="3 4">CCMP1005</strain>
    </source>
</reference>
<feature type="compositionally biased region" description="Basic residues" evidence="1">
    <location>
        <begin position="74"/>
        <end position="91"/>
    </location>
</feature>
<evidence type="ECO:0000313" key="3">
    <source>
        <dbReference type="EMBL" id="EJK66658.1"/>
    </source>
</evidence>
<feature type="chain" id="PRO_5003841202" evidence="2">
    <location>
        <begin position="24"/>
        <end position="441"/>
    </location>
</feature>
<feature type="non-terminal residue" evidence="3">
    <location>
        <position position="441"/>
    </location>
</feature>
<evidence type="ECO:0000313" key="4">
    <source>
        <dbReference type="Proteomes" id="UP000266841"/>
    </source>
</evidence>
<accession>K0SK67</accession>
<evidence type="ECO:0000256" key="2">
    <source>
        <dbReference type="SAM" id="SignalP"/>
    </source>
</evidence>
<protein>
    <submittedName>
        <fullName evidence="3">Uncharacterized protein</fullName>
    </submittedName>
</protein>
<dbReference type="EMBL" id="AGNL01014549">
    <property type="protein sequence ID" value="EJK66658.1"/>
    <property type="molecule type" value="Genomic_DNA"/>
</dbReference>
<feature type="compositionally biased region" description="Polar residues" evidence="1">
    <location>
        <begin position="284"/>
        <end position="294"/>
    </location>
</feature>
<feature type="signal peptide" evidence="2">
    <location>
        <begin position="1"/>
        <end position="23"/>
    </location>
</feature>
<evidence type="ECO:0000256" key="1">
    <source>
        <dbReference type="SAM" id="MobiDB-lite"/>
    </source>
</evidence>
<gene>
    <name evidence="3" type="ORF">THAOC_12400</name>
</gene>
<keyword evidence="2" id="KW-0732">Signal</keyword>